<feature type="domain" description="M23ase beta-sheet core" evidence="2">
    <location>
        <begin position="366"/>
        <end position="465"/>
    </location>
</feature>
<reference evidence="5" key="1">
    <citation type="journal article" date="2019" name="Int. J. Syst. Evol. Microbiol.">
        <title>The Global Catalogue of Microorganisms (GCM) 10K type strain sequencing project: providing services to taxonomists for standard genome sequencing and annotation.</title>
        <authorList>
            <consortium name="The Broad Institute Genomics Platform"/>
            <consortium name="The Broad Institute Genome Sequencing Center for Infectious Disease"/>
            <person name="Wu L."/>
            <person name="Ma J."/>
        </authorList>
    </citation>
    <scope>NUCLEOTIDE SEQUENCE [LARGE SCALE GENOMIC DNA]</scope>
    <source>
        <strain evidence="5">CECT 8570</strain>
    </source>
</reference>
<dbReference type="InterPro" id="IPR008756">
    <property type="entry name" value="Peptidase_M56"/>
</dbReference>
<dbReference type="Gene3D" id="2.70.70.10">
    <property type="entry name" value="Glucose Permease (Domain IIA)"/>
    <property type="match status" value="1"/>
</dbReference>
<feature type="domain" description="Peptidase M56" evidence="3">
    <location>
        <begin position="107"/>
        <end position="301"/>
    </location>
</feature>
<dbReference type="Pfam" id="PF05569">
    <property type="entry name" value="Peptidase_M56"/>
    <property type="match status" value="1"/>
</dbReference>
<protein>
    <submittedName>
        <fullName evidence="4">M23/M56 family metallopeptidase</fullName>
    </submittedName>
</protein>
<dbReference type="SUPFAM" id="SSF51261">
    <property type="entry name" value="Duplicated hybrid motif"/>
    <property type="match status" value="1"/>
</dbReference>
<gene>
    <name evidence="4" type="ORF">ACFOX3_00400</name>
</gene>
<accession>A0ABV8UZI3</accession>
<dbReference type="RefSeq" id="WP_290264522.1">
    <property type="nucleotide sequence ID" value="NZ_JAUFQG010000006.1"/>
</dbReference>
<dbReference type="InterPro" id="IPR016047">
    <property type="entry name" value="M23ase_b-sheet_dom"/>
</dbReference>
<feature type="transmembrane region" description="Helical" evidence="1">
    <location>
        <begin position="103"/>
        <end position="128"/>
    </location>
</feature>
<evidence type="ECO:0000259" key="3">
    <source>
        <dbReference type="Pfam" id="PF05569"/>
    </source>
</evidence>
<proteinExistence type="predicted"/>
<dbReference type="InterPro" id="IPR011055">
    <property type="entry name" value="Dup_hybrid_motif"/>
</dbReference>
<dbReference type="Proteomes" id="UP001595840">
    <property type="component" value="Unassembled WGS sequence"/>
</dbReference>
<feature type="transmembrane region" description="Helical" evidence="1">
    <location>
        <begin position="316"/>
        <end position="340"/>
    </location>
</feature>
<evidence type="ECO:0000259" key="2">
    <source>
        <dbReference type="Pfam" id="PF01551"/>
    </source>
</evidence>
<keyword evidence="1" id="KW-1133">Transmembrane helix</keyword>
<dbReference type="PANTHER" id="PTHR21666">
    <property type="entry name" value="PEPTIDASE-RELATED"/>
    <property type="match status" value="1"/>
</dbReference>
<dbReference type="CDD" id="cd12797">
    <property type="entry name" value="M23_peptidase"/>
    <property type="match status" value="1"/>
</dbReference>
<sequence>MNELSSLFIPFFWCCVVFIGFSGLVFGLAQLAEKCWPNSPQWRSLWLPAVGICWLPLVLFFLPAFPPSEAIIVLPPLLEAGPGGLVGVAGETGLSSSMSSVTLLVWLLLLGFVVGAMVKLAVLLLQIIGLHYQTKKAIALENYLGLPNQHRRYFERVQKKMQLELLISEQSVSPYVLGLWRPRLVLTSDVVRTLPLQALKLIVRHECTHIRRYDYAMVLLVQLSNCLAWFNPFYRSLVDRLHWSIELSCDRQVLQKRPRQNHQYAKAMVSVLSLISQCQQTQFVTFTHHQKRSVRMRITTILQPVNSYSLSMAQRLIMLCGFVTLTGVAVLAQSSAVIAAEVSPTVFQNPVPAARVSSSFGQKTDRFHNGIDLAIGTGAKVVASAGGRVLVSTDVYDNKVNYGKIIIIEHANGLRSLYSHLDSRVVAKGDTVAAGQLIGTVGETGKVTGPHLHFEILDGDNRLDPAQFIGLPTPKNLVRRSGLSAI</sequence>
<comment type="caution">
    <text evidence="4">The sequence shown here is derived from an EMBL/GenBank/DDBJ whole genome shotgun (WGS) entry which is preliminary data.</text>
</comment>
<feature type="transmembrane region" description="Helical" evidence="1">
    <location>
        <begin position="6"/>
        <end position="32"/>
    </location>
</feature>
<keyword evidence="1" id="KW-0472">Membrane</keyword>
<dbReference type="Pfam" id="PF01551">
    <property type="entry name" value="Peptidase_M23"/>
    <property type="match status" value="1"/>
</dbReference>
<dbReference type="PANTHER" id="PTHR21666:SF270">
    <property type="entry name" value="MUREIN HYDROLASE ACTIVATOR ENVC"/>
    <property type="match status" value="1"/>
</dbReference>
<name>A0ABV8UZI3_9GAMM</name>
<evidence type="ECO:0000313" key="5">
    <source>
        <dbReference type="Proteomes" id="UP001595840"/>
    </source>
</evidence>
<dbReference type="InterPro" id="IPR050570">
    <property type="entry name" value="Cell_wall_metabolism_enzyme"/>
</dbReference>
<dbReference type="EMBL" id="JBHSCX010000001">
    <property type="protein sequence ID" value="MFC4360734.1"/>
    <property type="molecule type" value="Genomic_DNA"/>
</dbReference>
<keyword evidence="1" id="KW-0812">Transmembrane</keyword>
<evidence type="ECO:0000313" key="4">
    <source>
        <dbReference type="EMBL" id="MFC4360734.1"/>
    </source>
</evidence>
<evidence type="ECO:0000256" key="1">
    <source>
        <dbReference type="SAM" id="Phobius"/>
    </source>
</evidence>
<organism evidence="4 5">
    <name type="scientific">Simiduia curdlanivorans</name>
    <dbReference type="NCBI Taxonomy" id="1492769"/>
    <lineage>
        <taxon>Bacteria</taxon>
        <taxon>Pseudomonadati</taxon>
        <taxon>Pseudomonadota</taxon>
        <taxon>Gammaproteobacteria</taxon>
        <taxon>Cellvibrionales</taxon>
        <taxon>Cellvibrionaceae</taxon>
        <taxon>Simiduia</taxon>
    </lineage>
</organism>
<keyword evidence="5" id="KW-1185">Reference proteome</keyword>
<dbReference type="CDD" id="cd07341">
    <property type="entry name" value="M56_BlaR1_MecR1_like"/>
    <property type="match status" value="1"/>
</dbReference>
<feature type="transmembrane region" description="Helical" evidence="1">
    <location>
        <begin position="44"/>
        <end position="65"/>
    </location>
</feature>